<protein>
    <submittedName>
        <fullName evidence="8">Acyl transferase domain-containing protein</fullName>
    </submittedName>
</protein>
<evidence type="ECO:0000259" key="5">
    <source>
        <dbReference type="PROSITE" id="PS50075"/>
    </source>
</evidence>
<dbReference type="Pfam" id="PF02801">
    <property type="entry name" value="Ketoacyl-synt_C"/>
    <property type="match status" value="1"/>
</dbReference>
<dbReference type="InterPro" id="IPR020807">
    <property type="entry name" value="PKS_DH"/>
</dbReference>
<dbReference type="PANTHER" id="PTHR43775:SF37">
    <property type="entry name" value="SI:DKEY-61P9.11"/>
    <property type="match status" value="1"/>
</dbReference>
<feature type="active site" description="Proton donor; for dehydratase activity" evidence="4">
    <location>
        <position position="942"/>
    </location>
</feature>
<feature type="region of interest" description="C-terminal hotdog fold" evidence="4">
    <location>
        <begin position="880"/>
        <end position="1031"/>
    </location>
</feature>
<dbReference type="InterPro" id="IPR049900">
    <property type="entry name" value="PKS_mFAS_DH"/>
</dbReference>
<dbReference type="Gene3D" id="3.40.47.10">
    <property type="match status" value="1"/>
</dbReference>
<dbReference type="InterPro" id="IPR020841">
    <property type="entry name" value="PKS_Beta-ketoAc_synthase_dom"/>
</dbReference>
<dbReference type="InterPro" id="IPR018201">
    <property type="entry name" value="Ketoacyl_synth_AS"/>
</dbReference>
<name>A0A1I6IZX6_9FIRM</name>
<reference evidence="8 9" key="1">
    <citation type="submission" date="2016-10" db="EMBL/GenBank/DDBJ databases">
        <authorList>
            <person name="de Groot N.N."/>
        </authorList>
    </citation>
    <scope>NUCLEOTIDE SEQUENCE [LARGE SCALE GENOMIC DNA]</scope>
    <source>
        <strain evidence="8 9">743A</strain>
    </source>
</reference>
<evidence type="ECO:0000259" key="7">
    <source>
        <dbReference type="PROSITE" id="PS52019"/>
    </source>
</evidence>
<dbReference type="InterPro" id="IPR049551">
    <property type="entry name" value="PKS_DH_C"/>
</dbReference>
<dbReference type="PROSITE" id="PS52019">
    <property type="entry name" value="PKS_MFAS_DH"/>
    <property type="match status" value="1"/>
</dbReference>
<dbReference type="Pfam" id="PF00550">
    <property type="entry name" value="PP-binding"/>
    <property type="match status" value="1"/>
</dbReference>
<feature type="active site" description="Proton acceptor; for dehydratase activity" evidence="4">
    <location>
        <position position="768"/>
    </location>
</feature>
<dbReference type="PROSITE" id="PS50075">
    <property type="entry name" value="CARRIER"/>
    <property type="match status" value="1"/>
</dbReference>
<dbReference type="SUPFAM" id="SSF47336">
    <property type="entry name" value="ACP-like"/>
    <property type="match status" value="1"/>
</dbReference>
<dbReference type="SMART" id="SM00822">
    <property type="entry name" value="PKS_KR"/>
    <property type="match status" value="1"/>
</dbReference>
<evidence type="ECO:0000256" key="1">
    <source>
        <dbReference type="ARBA" id="ARBA00022450"/>
    </source>
</evidence>
<evidence type="ECO:0000313" key="8">
    <source>
        <dbReference type="EMBL" id="SFR72228.1"/>
    </source>
</evidence>
<dbReference type="PANTHER" id="PTHR43775">
    <property type="entry name" value="FATTY ACID SYNTHASE"/>
    <property type="match status" value="1"/>
</dbReference>
<feature type="domain" description="Ketosynthase family 3 (KS3)" evidence="6">
    <location>
        <begin position="136"/>
        <end position="551"/>
    </location>
</feature>
<dbReference type="SMART" id="SM00826">
    <property type="entry name" value="PKS_DH"/>
    <property type="match status" value="1"/>
</dbReference>
<dbReference type="SMART" id="SM00823">
    <property type="entry name" value="PKS_PP"/>
    <property type="match status" value="1"/>
</dbReference>
<dbReference type="InterPro" id="IPR049552">
    <property type="entry name" value="PKS_DH_N"/>
</dbReference>
<dbReference type="GO" id="GO:0071770">
    <property type="term" value="P:DIM/DIP cell wall layer assembly"/>
    <property type="evidence" value="ECO:0007669"/>
    <property type="project" value="TreeGrafter"/>
</dbReference>
<dbReference type="Proteomes" id="UP000199659">
    <property type="component" value="Unassembled WGS sequence"/>
</dbReference>
<dbReference type="Pfam" id="PF21089">
    <property type="entry name" value="PKS_DH_N"/>
    <property type="match status" value="1"/>
</dbReference>
<dbReference type="InterPro" id="IPR036736">
    <property type="entry name" value="ACP-like_sf"/>
</dbReference>
<dbReference type="Pfam" id="PF14765">
    <property type="entry name" value="PS-DH"/>
    <property type="match status" value="1"/>
</dbReference>
<accession>A0A1I6IZX6</accession>
<dbReference type="SUPFAM" id="SSF53901">
    <property type="entry name" value="Thiolase-like"/>
    <property type="match status" value="1"/>
</dbReference>
<keyword evidence="1" id="KW-0596">Phosphopantetheine</keyword>
<gene>
    <name evidence="8" type="ORF">SAMN05661086_01297</name>
</gene>
<dbReference type="SMART" id="SM01294">
    <property type="entry name" value="PKS_PP_betabranch"/>
    <property type="match status" value="1"/>
</dbReference>
<dbReference type="InterPro" id="IPR042104">
    <property type="entry name" value="PKS_dehydratase_sf"/>
</dbReference>
<dbReference type="SMART" id="SM00825">
    <property type="entry name" value="PKS_KS"/>
    <property type="match status" value="1"/>
</dbReference>
<feature type="domain" description="PKS/mFAS DH" evidence="7">
    <location>
        <begin position="739"/>
        <end position="1031"/>
    </location>
</feature>
<dbReference type="GO" id="GO:0005886">
    <property type="term" value="C:plasma membrane"/>
    <property type="evidence" value="ECO:0007669"/>
    <property type="project" value="TreeGrafter"/>
</dbReference>
<evidence type="ECO:0000256" key="3">
    <source>
        <dbReference type="ARBA" id="ARBA00022679"/>
    </source>
</evidence>
<dbReference type="InterPro" id="IPR014031">
    <property type="entry name" value="Ketoacyl_synth_C"/>
</dbReference>
<dbReference type="CDD" id="cd08953">
    <property type="entry name" value="KR_2_SDR_x"/>
    <property type="match status" value="1"/>
</dbReference>
<feature type="domain" description="Carrier" evidence="5">
    <location>
        <begin position="5"/>
        <end position="79"/>
    </location>
</feature>
<sequence length="1490" mass="169769">MELLEYISEKVVELLSIVLKLDAKYIYKDEVFSDYGVDSIIAVSFIEQLNEQFHISLRTVDFFDYSSVSSLSHFIKSKYGQQIEKLINVEKQEKNQQHVVNQEKVDESTHNILNTKDAKEKLGQKINFSIRNKHKKEKIAIVGISAKFAHSDNYEQYWENIREGKDLVERTTRWDLSKEFPEGTEYCKYGSYLEDFDKFDPLFFNISGQEATYMNPNQRIFLQEAWNALEDAGYAGDMVKGSNCGVYCGSGVGDYHNLFSEDVPAQSFWGITDSIVPARIAYFLDMKGPAVAVDTACSSSLVAIHLAAKDLREHETDMAVAGGVFVQSTAFFHKYCERAHMLSHYGRCQTFDDNADGIALGEGSGAIVLKRLSDAVRDRDHIYGIIKASGINQDGATNGITAPSLNSQVRLQKSIYEKYNINPEKIQMFEAHGTGTKLGDPIEYEALSESFSAFTDKKNYCAMGSVKTNIGHSITSAGIAGVLKILLSMKHKEIPPTIHYRKGNTHIDFENSPFYINTTLKKWNISKGETRCAAINGFGFSGTNAHMVLEEAPEITVHHSEKAGYIIALSARNQDQLLKQAENLLNYCKKHSELDLGNMSFTLLTARKHFNHRLACVVSSKDMLIEVLQNWHDSKTAIRVYTNVVQKNETHIQPTIINYAKKCIENLADCLDEEQYLDELNLIAELFVNGFEMDYDKLFKEDGYWKVSLPTYPFAKNRYWVKTAIEKQNSIAQITEKMHPLIHKNASSFFEQKFTSVFTGKEAFLADHVVNNNKILPGVAYIEMAVVSLLASLEEPINLSEADKMITIENLYWLKPITVNDNDVEVSIGLSPDDKGKYEFIVYDYTSKKEKDIYCRGKVEVLSGTQDRYIDIDELNSICNKERIEKKDYYEQYERAGIQYGPAHRGIDYIKVGSHALLISLSLPEEIKDTRSRYILHPTLMDAAFQGSMAMIALDYTGEDEVSPFLPYQLEKITIYDSCNHFEYAYYEWAEEVVKNSHIRKANITLCNKSGKVCAVLQGFCLKELQLRESDSKLDKSMEEEQLIYSIPKWDCEILKTEETDYYNRQEKTIIVTGVNEDINEIKSKYAGIEQLVIEQKDDIKTISEKLSALGNINHIIWLANAPDITSVEDENIIKAQEGGVIKLFRFVKVLLALKYGNKKLKFTVITIRAIGICKGEDFNPINASIHGFVGSMQKEMPTWKVKLVDIEQKDKLQLDDVFMKVPLDWNTHVYRNKRWYVQKILPIDVTSSPENSFKKEGIYVIIGGAGGLGEVLSKYLSKKYHAHIIWIGRRKKDEQIQNKINEISQYGYEPMYISGDATSREDMEAAYKQIKQKYNQINGIVHSAAVLRDKSLYNMDEESFKIGLASKVNVSVRMAQVFKTEKLDFVLFYSSYQSLIRAPGQSNYASGCVFKDNYAIQLGNEWLCNVKIVNWSYWGYIGMVASEEYRKRMLQVGMTSLTEEDGTDAVERLLSMPFNQLAVLKTNRSNKER</sequence>
<dbReference type="GO" id="GO:0004312">
    <property type="term" value="F:fatty acid synthase activity"/>
    <property type="evidence" value="ECO:0007669"/>
    <property type="project" value="TreeGrafter"/>
</dbReference>
<evidence type="ECO:0000259" key="6">
    <source>
        <dbReference type="PROSITE" id="PS52004"/>
    </source>
</evidence>
<dbReference type="SUPFAM" id="SSF51735">
    <property type="entry name" value="NAD(P)-binding Rossmann-fold domains"/>
    <property type="match status" value="2"/>
</dbReference>
<evidence type="ECO:0000256" key="4">
    <source>
        <dbReference type="PROSITE-ProRule" id="PRU01363"/>
    </source>
</evidence>
<dbReference type="Gene3D" id="1.10.1200.10">
    <property type="entry name" value="ACP-like"/>
    <property type="match status" value="1"/>
</dbReference>
<dbReference type="Gene3D" id="3.10.129.110">
    <property type="entry name" value="Polyketide synthase dehydratase"/>
    <property type="match status" value="1"/>
</dbReference>
<dbReference type="InterPro" id="IPR009081">
    <property type="entry name" value="PP-bd_ACP"/>
</dbReference>
<dbReference type="GO" id="GO:0005737">
    <property type="term" value="C:cytoplasm"/>
    <property type="evidence" value="ECO:0007669"/>
    <property type="project" value="TreeGrafter"/>
</dbReference>
<keyword evidence="3 8" id="KW-0808">Transferase</keyword>
<dbReference type="Pfam" id="PF21394">
    <property type="entry name" value="Beta-ketacyl_N"/>
    <property type="match status" value="1"/>
</dbReference>
<dbReference type="InterPro" id="IPR013968">
    <property type="entry name" value="PKS_KR"/>
</dbReference>
<dbReference type="GO" id="GO:0031177">
    <property type="term" value="F:phosphopantetheine binding"/>
    <property type="evidence" value="ECO:0007669"/>
    <property type="project" value="InterPro"/>
</dbReference>
<dbReference type="InterPro" id="IPR020806">
    <property type="entry name" value="PKS_PP-bd"/>
</dbReference>
<dbReference type="InterPro" id="IPR014030">
    <property type="entry name" value="Ketoacyl_synth_N"/>
</dbReference>
<dbReference type="PROSITE" id="PS00606">
    <property type="entry name" value="KS3_1"/>
    <property type="match status" value="1"/>
</dbReference>
<dbReference type="Pfam" id="PF22621">
    <property type="entry name" value="CurL-like_PKS_C"/>
    <property type="match status" value="1"/>
</dbReference>
<dbReference type="STRING" id="37658.SAMN05661086_01297"/>
<dbReference type="Gene3D" id="3.40.50.720">
    <property type="entry name" value="NAD(P)-binding Rossmann-like Domain"/>
    <property type="match status" value="1"/>
</dbReference>
<dbReference type="Pfam" id="PF08659">
    <property type="entry name" value="KR"/>
    <property type="match status" value="1"/>
</dbReference>
<dbReference type="InterPro" id="IPR036291">
    <property type="entry name" value="NAD(P)-bd_dom_sf"/>
</dbReference>
<evidence type="ECO:0000256" key="2">
    <source>
        <dbReference type="ARBA" id="ARBA00022553"/>
    </source>
</evidence>
<dbReference type="GO" id="GO:0006633">
    <property type="term" value="P:fatty acid biosynthetic process"/>
    <property type="evidence" value="ECO:0007669"/>
    <property type="project" value="InterPro"/>
</dbReference>
<dbReference type="CDD" id="cd00833">
    <property type="entry name" value="PKS"/>
    <property type="match status" value="1"/>
</dbReference>
<dbReference type="EMBL" id="FOYZ01000004">
    <property type="protein sequence ID" value="SFR72228.1"/>
    <property type="molecule type" value="Genomic_DNA"/>
</dbReference>
<dbReference type="InterPro" id="IPR050091">
    <property type="entry name" value="PKS_NRPS_Biosynth_Enz"/>
</dbReference>
<dbReference type="GO" id="GO:0004315">
    <property type="term" value="F:3-oxoacyl-[acyl-carrier-protein] synthase activity"/>
    <property type="evidence" value="ECO:0007669"/>
    <property type="project" value="InterPro"/>
</dbReference>
<feature type="region of interest" description="N-terminal hotdog fold" evidence="4">
    <location>
        <begin position="739"/>
        <end position="866"/>
    </location>
</feature>
<dbReference type="PROSITE" id="PS52004">
    <property type="entry name" value="KS3_2"/>
    <property type="match status" value="1"/>
</dbReference>
<dbReference type="InterPro" id="IPR057326">
    <property type="entry name" value="KR_dom"/>
</dbReference>
<dbReference type="RefSeq" id="WP_177214583.1">
    <property type="nucleotide sequence ID" value="NZ_FOYZ01000004.1"/>
</dbReference>
<dbReference type="InterPro" id="IPR016039">
    <property type="entry name" value="Thiolase-like"/>
</dbReference>
<dbReference type="Pfam" id="PF00109">
    <property type="entry name" value="ketoacyl-synt"/>
    <property type="match status" value="1"/>
</dbReference>
<keyword evidence="2" id="KW-0597">Phosphoprotein</keyword>
<dbReference type="InterPro" id="IPR049490">
    <property type="entry name" value="C883_1060-like_KR_N"/>
</dbReference>
<keyword evidence="9" id="KW-1185">Reference proteome</keyword>
<organism evidence="8 9">
    <name type="scientific">Anaeromicropila populeti</name>
    <dbReference type="NCBI Taxonomy" id="37658"/>
    <lineage>
        <taxon>Bacteria</taxon>
        <taxon>Bacillati</taxon>
        <taxon>Bacillota</taxon>
        <taxon>Clostridia</taxon>
        <taxon>Lachnospirales</taxon>
        <taxon>Lachnospiraceae</taxon>
        <taxon>Anaeromicropila</taxon>
    </lineage>
</organism>
<dbReference type="Gene3D" id="1.10.1240.100">
    <property type="match status" value="1"/>
</dbReference>
<evidence type="ECO:0000313" key="9">
    <source>
        <dbReference type="Proteomes" id="UP000199659"/>
    </source>
</evidence>
<proteinExistence type="predicted"/>